<accession>A0A370GLI5</accession>
<feature type="compositionally biased region" description="Basic and acidic residues" evidence="1">
    <location>
        <begin position="46"/>
        <end position="61"/>
    </location>
</feature>
<dbReference type="Proteomes" id="UP000255355">
    <property type="component" value="Unassembled WGS sequence"/>
</dbReference>
<feature type="compositionally biased region" description="Basic and acidic residues" evidence="1">
    <location>
        <begin position="82"/>
        <end position="120"/>
    </location>
</feature>
<proteinExistence type="predicted"/>
<feature type="chain" id="PRO_5038902527" description="Secreted protein" evidence="2">
    <location>
        <begin position="29"/>
        <end position="157"/>
    </location>
</feature>
<feature type="region of interest" description="Disordered" evidence="1">
    <location>
        <begin position="33"/>
        <end position="157"/>
    </location>
</feature>
<reference evidence="3 4" key="1">
    <citation type="submission" date="2018-07" db="EMBL/GenBank/DDBJ databases">
        <title>Genomic Encyclopedia of Type Strains, Phase IV (KMG-IV): sequencing the most valuable type-strain genomes for metagenomic binning, comparative biology and taxonomic classification.</title>
        <authorList>
            <person name="Goeker M."/>
        </authorList>
    </citation>
    <scope>NUCLEOTIDE SEQUENCE [LARGE SCALE GENOMIC DNA]</scope>
    <source>
        <strain evidence="3 4">DSM 44952</strain>
    </source>
</reference>
<protein>
    <recommendedName>
        <fullName evidence="5">Secreted protein</fullName>
    </recommendedName>
</protein>
<name>A0A370GLI5_9NOCA</name>
<keyword evidence="4" id="KW-1185">Reference proteome</keyword>
<sequence>MNRRVAPRTLTRTVVASALALLPLTAFDAPASATPAVLEPADGIDAADRRPKPDRKNHPERSNPGTSKPKKPDSLFPGLPDFDQHRPKPPRRPDRDRHRPHEENHYHYHDEEHRHYHDYDNDYDDYDNRGPGIPLLPPSGSGVPQLPALPPLPGLTA</sequence>
<feature type="compositionally biased region" description="Low complexity" evidence="1">
    <location>
        <begin position="129"/>
        <end position="146"/>
    </location>
</feature>
<evidence type="ECO:0000313" key="4">
    <source>
        <dbReference type="Proteomes" id="UP000255355"/>
    </source>
</evidence>
<gene>
    <name evidence="3" type="ORF">DFR68_1226</name>
</gene>
<comment type="caution">
    <text evidence="3">The sequence shown here is derived from an EMBL/GenBank/DDBJ whole genome shotgun (WGS) entry which is preliminary data.</text>
</comment>
<keyword evidence="2" id="KW-0732">Signal</keyword>
<evidence type="ECO:0000256" key="1">
    <source>
        <dbReference type="SAM" id="MobiDB-lite"/>
    </source>
</evidence>
<dbReference type="RefSeq" id="WP_068027491.1">
    <property type="nucleotide sequence ID" value="NZ_QQAZ01000022.1"/>
</dbReference>
<organism evidence="3 4">
    <name type="scientific">Nocardia mexicana</name>
    <dbReference type="NCBI Taxonomy" id="279262"/>
    <lineage>
        <taxon>Bacteria</taxon>
        <taxon>Bacillati</taxon>
        <taxon>Actinomycetota</taxon>
        <taxon>Actinomycetes</taxon>
        <taxon>Mycobacteriales</taxon>
        <taxon>Nocardiaceae</taxon>
        <taxon>Nocardia</taxon>
    </lineage>
</organism>
<dbReference type="AlphaFoldDB" id="A0A370GLI5"/>
<evidence type="ECO:0008006" key="5">
    <source>
        <dbReference type="Google" id="ProtNLM"/>
    </source>
</evidence>
<feature type="compositionally biased region" description="Pro residues" evidence="1">
    <location>
        <begin position="147"/>
        <end position="157"/>
    </location>
</feature>
<evidence type="ECO:0000256" key="2">
    <source>
        <dbReference type="SAM" id="SignalP"/>
    </source>
</evidence>
<feature type="signal peptide" evidence="2">
    <location>
        <begin position="1"/>
        <end position="28"/>
    </location>
</feature>
<evidence type="ECO:0000313" key="3">
    <source>
        <dbReference type="EMBL" id="RDI43244.1"/>
    </source>
</evidence>
<dbReference type="EMBL" id="QQAZ01000022">
    <property type="protein sequence ID" value="RDI43244.1"/>
    <property type="molecule type" value="Genomic_DNA"/>
</dbReference>